<comment type="subunit">
    <text evidence="2">Heterodimer of an alpha and a beta chain.</text>
</comment>
<dbReference type="InterPro" id="IPR000897">
    <property type="entry name" value="SRP54_GTPase_dom"/>
</dbReference>
<dbReference type="InterPro" id="IPR027417">
    <property type="entry name" value="P-loop_NTPase"/>
</dbReference>
<dbReference type="PANTHER" id="PTHR43134">
    <property type="entry name" value="SIGNAL RECOGNITION PARTICLE RECEPTOR SUBUNIT ALPHA"/>
    <property type="match status" value="1"/>
</dbReference>
<evidence type="ECO:0000256" key="7">
    <source>
        <dbReference type="ARBA" id="ARBA00029433"/>
    </source>
</evidence>
<dbReference type="EMBL" id="MNPJ01000019">
    <property type="protein sequence ID" value="OQS54498.1"/>
    <property type="molecule type" value="Genomic_DNA"/>
</dbReference>
<keyword evidence="5" id="KW-0472">Membrane</keyword>
<comment type="similarity">
    <text evidence="1">Belongs to the GTP-binding SRP family.</text>
</comment>
<keyword evidence="6" id="KW-0675">Receptor</keyword>
<dbReference type="GO" id="GO:0005789">
    <property type="term" value="C:endoplasmic reticulum membrane"/>
    <property type="evidence" value="ECO:0007669"/>
    <property type="project" value="TreeGrafter"/>
</dbReference>
<proteinExistence type="inferred from homology"/>
<dbReference type="AlphaFoldDB" id="A0A1W0E5K3"/>
<dbReference type="VEuPathDB" id="MicrosporidiaDB:EHP00_6"/>
<sequence>MLNQTRDYFLVFDKRGFVFYETGPAPYFLDEIIIKLDLTNIHNEKKIRDKFLETKTEGDIVYLCYSTTNKHLEEFIENYKKTILKQKDSEPEKTFNKWHERIKNKTFGIFSNKIKLSDLVIRIREKLVNKNIEPKYAESLIQEISGICISQDKEWIIENDFKNMCKNLFENILPSINHKNLLHEISDKKAKGEIFSFCFVGVNGVGKSTSLAKMTRWLLQNEMSVFIAACDTFRAGAVEQLKVHVDRFVKAGQKVGFYESGYNKDDATVAKNAIEKAKLQGYDVVLIDTAGRMHANKVLMSSLSKLIRVNNPTHIIYVGEALTGNDGVDFINEFNNCISVGKEGRKINSIILTKVDTVGEKIGNVFNLTFKTKSPILFLGCGQTNADLVEMDSEQIAHLLLN</sequence>
<dbReference type="SUPFAM" id="SSF52540">
    <property type="entry name" value="P-loop containing nucleoside triphosphate hydrolases"/>
    <property type="match status" value="1"/>
</dbReference>
<feature type="domain" description="SRP54-type proteins GTP-binding" evidence="10">
    <location>
        <begin position="375"/>
        <end position="388"/>
    </location>
</feature>
<reference evidence="11 12" key="1">
    <citation type="journal article" date="2017" name="Environ. Microbiol.">
        <title>Decay of the glycolytic pathway and adaptation to intranuclear parasitism within Enterocytozoonidae microsporidia.</title>
        <authorList>
            <person name="Wiredu Boakye D."/>
            <person name="Jaroenlak P."/>
            <person name="Prachumwat A."/>
            <person name="Williams T.A."/>
            <person name="Bateman K.S."/>
            <person name="Itsathitphaisarn O."/>
            <person name="Sritunyalucksana K."/>
            <person name="Paszkiewicz K.H."/>
            <person name="Moore K.A."/>
            <person name="Stentiford G.D."/>
            <person name="Williams B.A."/>
        </authorList>
    </citation>
    <scope>NUCLEOTIDE SEQUENCE [LARGE SCALE GENOMIC DNA]</scope>
    <source>
        <strain evidence="11 12">TH1</strain>
    </source>
</reference>
<dbReference type="Gene3D" id="3.40.50.300">
    <property type="entry name" value="P-loop containing nucleotide triphosphate hydrolases"/>
    <property type="match status" value="1"/>
</dbReference>
<protein>
    <recommendedName>
        <fullName evidence="8">Signal recognition particle receptor subunit alpha homolog</fullName>
    </recommendedName>
    <alternativeName>
        <fullName evidence="9">Docking protein alpha</fullName>
    </alternativeName>
</protein>
<evidence type="ECO:0000256" key="9">
    <source>
        <dbReference type="ARBA" id="ARBA00081194"/>
    </source>
</evidence>
<organism evidence="11 12">
    <name type="scientific">Ecytonucleospora hepatopenaei</name>
    <dbReference type="NCBI Taxonomy" id="646526"/>
    <lineage>
        <taxon>Eukaryota</taxon>
        <taxon>Fungi</taxon>
        <taxon>Fungi incertae sedis</taxon>
        <taxon>Microsporidia</taxon>
        <taxon>Enterocytozoonidae</taxon>
        <taxon>Ecytonucleospora</taxon>
    </lineage>
</organism>
<comment type="caution">
    <text evidence="11">The sequence shown here is derived from an EMBL/GenBank/DDBJ whole genome shotgun (WGS) entry which is preliminary data.</text>
</comment>
<dbReference type="PANTHER" id="PTHR43134:SF1">
    <property type="entry name" value="SIGNAL RECOGNITION PARTICLE RECEPTOR SUBUNIT ALPHA"/>
    <property type="match status" value="1"/>
</dbReference>
<dbReference type="SMART" id="SM00382">
    <property type="entry name" value="AAA"/>
    <property type="match status" value="1"/>
</dbReference>
<evidence type="ECO:0000259" key="10">
    <source>
        <dbReference type="PROSITE" id="PS00300"/>
    </source>
</evidence>
<dbReference type="STRING" id="646526.A0A1W0E5K3"/>
<dbReference type="FunFam" id="3.40.50.300:FF:000566">
    <property type="entry name" value="Signal recognition particle receptor subunit alpha"/>
    <property type="match status" value="1"/>
</dbReference>
<evidence type="ECO:0000256" key="5">
    <source>
        <dbReference type="ARBA" id="ARBA00023136"/>
    </source>
</evidence>
<name>A0A1W0E5K3_9MICR</name>
<dbReference type="GO" id="GO:0003924">
    <property type="term" value="F:GTPase activity"/>
    <property type="evidence" value="ECO:0007669"/>
    <property type="project" value="TreeGrafter"/>
</dbReference>
<evidence type="ECO:0000256" key="6">
    <source>
        <dbReference type="ARBA" id="ARBA00023170"/>
    </source>
</evidence>
<dbReference type="InterPro" id="IPR003593">
    <property type="entry name" value="AAA+_ATPase"/>
</dbReference>
<keyword evidence="3" id="KW-0547">Nucleotide-binding</keyword>
<dbReference type="SMART" id="SM00962">
    <property type="entry name" value="SRP54"/>
    <property type="match status" value="1"/>
</dbReference>
<accession>A0A1W0E5K3</accession>
<evidence type="ECO:0000256" key="4">
    <source>
        <dbReference type="ARBA" id="ARBA00023134"/>
    </source>
</evidence>
<evidence type="ECO:0000313" key="12">
    <source>
        <dbReference type="Proteomes" id="UP000192758"/>
    </source>
</evidence>
<dbReference type="PROSITE" id="PS00300">
    <property type="entry name" value="SRP54"/>
    <property type="match status" value="1"/>
</dbReference>
<dbReference type="GO" id="GO:0005047">
    <property type="term" value="F:signal recognition particle binding"/>
    <property type="evidence" value="ECO:0007669"/>
    <property type="project" value="TreeGrafter"/>
</dbReference>
<dbReference type="GO" id="GO:0006614">
    <property type="term" value="P:SRP-dependent cotranslational protein targeting to membrane"/>
    <property type="evidence" value="ECO:0007669"/>
    <property type="project" value="InterPro"/>
</dbReference>
<dbReference type="Proteomes" id="UP000192758">
    <property type="component" value="Unassembled WGS sequence"/>
</dbReference>
<keyword evidence="12" id="KW-1185">Reference proteome</keyword>
<evidence type="ECO:0000256" key="8">
    <source>
        <dbReference type="ARBA" id="ARBA00071429"/>
    </source>
</evidence>
<dbReference type="Pfam" id="PF00448">
    <property type="entry name" value="SRP54"/>
    <property type="match status" value="1"/>
</dbReference>
<evidence type="ECO:0000313" key="11">
    <source>
        <dbReference type="EMBL" id="OQS54498.1"/>
    </source>
</evidence>
<evidence type="ECO:0000256" key="2">
    <source>
        <dbReference type="ARBA" id="ARBA00011870"/>
    </source>
</evidence>
<dbReference type="OrthoDB" id="1727884at2759"/>
<dbReference type="GO" id="GO:0005525">
    <property type="term" value="F:GTP binding"/>
    <property type="evidence" value="ECO:0007669"/>
    <property type="project" value="UniProtKB-KW"/>
</dbReference>
<comment type="subcellular location">
    <subcellularLocation>
        <location evidence="7">Endomembrane system</location>
        <topology evidence="7">Peripheral membrane protein</topology>
        <orientation evidence="7">Cytoplasmic side</orientation>
    </subcellularLocation>
</comment>
<keyword evidence="4" id="KW-0342">GTP-binding</keyword>
<evidence type="ECO:0000256" key="1">
    <source>
        <dbReference type="ARBA" id="ARBA00008531"/>
    </source>
</evidence>
<gene>
    <name evidence="11" type="primary">Srpr</name>
    <name evidence="11" type="ORF">EHP00_6</name>
</gene>
<evidence type="ECO:0000256" key="3">
    <source>
        <dbReference type="ARBA" id="ARBA00022741"/>
    </source>
</evidence>